<name>A0ABS7JA95_9SPHN</name>
<proteinExistence type="predicted"/>
<dbReference type="Proteomes" id="UP000776651">
    <property type="component" value="Unassembled WGS sequence"/>
</dbReference>
<feature type="region of interest" description="Disordered" evidence="1">
    <location>
        <begin position="1"/>
        <end position="68"/>
    </location>
</feature>
<sequence>MARNTGDEHRIGSVDDRSQVKNTATGKWTKRNREDGSAEAGQFMDVKSDGEPFKGVAKERDGRRSDEE</sequence>
<gene>
    <name evidence="2" type="ORF">K3177_00305</name>
</gene>
<accession>A0ABS7JA95</accession>
<dbReference type="RefSeq" id="WP_196846933.1">
    <property type="nucleotide sequence ID" value="NZ_JAIGNQ010000001.1"/>
</dbReference>
<comment type="caution">
    <text evidence="2">The sequence shown here is derived from an EMBL/GenBank/DDBJ whole genome shotgun (WGS) entry which is preliminary data.</text>
</comment>
<feature type="compositionally biased region" description="Basic and acidic residues" evidence="1">
    <location>
        <begin position="1"/>
        <end position="19"/>
    </location>
</feature>
<feature type="compositionally biased region" description="Basic and acidic residues" evidence="1">
    <location>
        <begin position="46"/>
        <end position="68"/>
    </location>
</feature>
<evidence type="ECO:0000313" key="2">
    <source>
        <dbReference type="EMBL" id="MBX7486946.1"/>
    </source>
</evidence>
<evidence type="ECO:0000313" key="3">
    <source>
        <dbReference type="Proteomes" id="UP000776651"/>
    </source>
</evidence>
<organism evidence="2 3">
    <name type="scientific">Qipengyuania pacifica</name>
    <dbReference type="NCBI Taxonomy" id="2860199"/>
    <lineage>
        <taxon>Bacteria</taxon>
        <taxon>Pseudomonadati</taxon>
        <taxon>Pseudomonadota</taxon>
        <taxon>Alphaproteobacteria</taxon>
        <taxon>Sphingomonadales</taxon>
        <taxon>Erythrobacteraceae</taxon>
        <taxon>Qipengyuania</taxon>
    </lineage>
</organism>
<protein>
    <recommendedName>
        <fullName evidence="4">Hypervirulence associated protein TUDOR domain-containing protein</fullName>
    </recommendedName>
</protein>
<keyword evidence="3" id="KW-1185">Reference proteome</keyword>
<dbReference type="EMBL" id="JAIGNQ010000001">
    <property type="protein sequence ID" value="MBX7486946.1"/>
    <property type="molecule type" value="Genomic_DNA"/>
</dbReference>
<evidence type="ECO:0008006" key="4">
    <source>
        <dbReference type="Google" id="ProtNLM"/>
    </source>
</evidence>
<reference evidence="2 3" key="1">
    <citation type="submission" date="2021-08" db="EMBL/GenBank/DDBJ databases">
        <title>Comparative Genomics Analysis of the Genus Qipengyuania Reveals Extensive Genetic Diversity and Metabolic Versatility, Including the Description of Fifteen Novel Species.</title>
        <authorList>
            <person name="Liu Y."/>
        </authorList>
    </citation>
    <scope>NUCLEOTIDE SEQUENCE [LARGE SCALE GENOMIC DNA]</scope>
    <source>
        <strain evidence="2 3">GH25</strain>
    </source>
</reference>
<evidence type="ECO:0000256" key="1">
    <source>
        <dbReference type="SAM" id="MobiDB-lite"/>
    </source>
</evidence>